<gene>
    <name evidence="2" type="ORF">NLI96_g5350</name>
</gene>
<feature type="compositionally biased region" description="Basic residues" evidence="1">
    <location>
        <begin position="26"/>
        <end position="35"/>
    </location>
</feature>
<reference evidence="2" key="1">
    <citation type="submission" date="2022-07" db="EMBL/GenBank/DDBJ databases">
        <title>Genome Sequence of Physisporinus lineatus.</title>
        <authorList>
            <person name="Buettner E."/>
        </authorList>
    </citation>
    <scope>NUCLEOTIDE SEQUENCE</scope>
    <source>
        <strain evidence="2">VT162</strain>
    </source>
</reference>
<evidence type="ECO:0000313" key="2">
    <source>
        <dbReference type="EMBL" id="KAJ3484861.1"/>
    </source>
</evidence>
<dbReference type="EMBL" id="JANAWD010000173">
    <property type="protein sequence ID" value="KAJ3484861.1"/>
    <property type="molecule type" value="Genomic_DNA"/>
</dbReference>
<evidence type="ECO:0000313" key="3">
    <source>
        <dbReference type="Proteomes" id="UP001212997"/>
    </source>
</evidence>
<name>A0AAD5V376_9APHY</name>
<accession>A0AAD5V376</accession>
<keyword evidence="3" id="KW-1185">Reference proteome</keyword>
<protein>
    <submittedName>
        <fullName evidence="2">Uncharacterized protein</fullName>
    </submittedName>
</protein>
<organism evidence="2 3">
    <name type="scientific">Meripilus lineatus</name>
    <dbReference type="NCBI Taxonomy" id="2056292"/>
    <lineage>
        <taxon>Eukaryota</taxon>
        <taxon>Fungi</taxon>
        <taxon>Dikarya</taxon>
        <taxon>Basidiomycota</taxon>
        <taxon>Agaricomycotina</taxon>
        <taxon>Agaricomycetes</taxon>
        <taxon>Polyporales</taxon>
        <taxon>Meripilaceae</taxon>
        <taxon>Meripilus</taxon>
    </lineage>
</organism>
<feature type="compositionally biased region" description="Polar residues" evidence="1">
    <location>
        <begin position="1"/>
        <end position="12"/>
    </location>
</feature>
<feature type="region of interest" description="Disordered" evidence="1">
    <location>
        <begin position="1"/>
        <end position="37"/>
    </location>
</feature>
<dbReference type="AlphaFoldDB" id="A0AAD5V376"/>
<dbReference type="Proteomes" id="UP001212997">
    <property type="component" value="Unassembled WGS sequence"/>
</dbReference>
<sequence length="74" mass="7901">MDPSQDPSQDISQDPPAGECTVSTSRGRRTARNSKPHSIIPSIPSLVVVFHIIPSESTASAITASVSHCVFLER</sequence>
<proteinExistence type="predicted"/>
<evidence type="ECO:0000256" key="1">
    <source>
        <dbReference type="SAM" id="MobiDB-lite"/>
    </source>
</evidence>
<comment type="caution">
    <text evidence="2">The sequence shown here is derived from an EMBL/GenBank/DDBJ whole genome shotgun (WGS) entry which is preliminary data.</text>
</comment>